<keyword evidence="1" id="KW-0963">Cytoplasm</keyword>
<evidence type="ECO:0000256" key="6">
    <source>
        <dbReference type="ARBA" id="ARBA00022840"/>
    </source>
</evidence>
<evidence type="ECO:0000256" key="7">
    <source>
        <dbReference type="ARBA" id="ARBA00022842"/>
    </source>
</evidence>
<evidence type="ECO:0000256" key="8">
    <source>
        <dbReference type="ARBA" id="ARBA00023098"/>
    </source>
</evidence>
<accession>A0A4R8WXL6</accession>
<dbReference type="SUPFAM" id="SSF54211">
    <property type="entry name" value="Ribosomal protein S5 domain 2-like"/>
    <property type="match status" value="1"/>
</dbReference>
<dbReference type="Proteomes" id="UP000298412">
    <property type="component" value="Unassembled WGS sequence"/>
</dbReference>
<evidence type="ECO:0000256" key="4">
    <source>
        <dbReference type="ARBA" id="ARBA00022741"/>
    </source>
</evidence>
<dbReference type="EMBL" id="SOFP01000006">
    <property type="protein sequence ID" value="TFC20991.1"/>
    <property type="molecule type" value="Genomic_DNA"/>
</dbReference>
<dbReference type="InterPro" id="IPR020568">
    <property type="entry name" value="Ribosomal_Su5_D2-typ_SF"/>
</dbReference>
<name>A0A4R8WXL6_9MICO</name>
<keyword evidence="7" id="KW-0460">Magnesium</keyword>
<keyword evidence="2" id="KW-0444">Lipid biosynthesis</keyword>
<gene>
    <name evidence="11" type="ORF">E3O19_00695</name>
</gene>
<keyword evidence="12" id="KW-1185">Reference proteome</keyword>
<dbReference type="SUPFAM" id="SSF55060">
    <property type="entry name" value="GHMP Kinase, C-terminal domain"/>
    <property type="match status" value="1"/>
</dbReference>
<evidence type="ECO:0000256" key="9">
    <source>
        <dbReference type="ARBA" id="ARBA00029438"/>
    </source>
</evidence>
<comment type="pathway">
    <text evidence="9">Isoprenoid biosynthesis; isopentenyl diphosphate biosynthesis via mevalonate pathway; isopentenyl diphosphate from (R)-mevalonate: step 1/3.</text>
</comment>
<evidence type="ECO:0000256" key="1">
    <source>
        <dbReference type="ARBA" id="ARBA00022490"/>
    </source>
</evidence>
<dbReference type="OrthoDB" id="1522677at2"/>
<dbReference type="RefSeq" id="WP_134564715.1">
    <property type="nucleotide sequence ID" value="NZ_SOFP01000006.1"/>
</dbReference>
<evidence type="ECO:0000256" key="2">
    <source>
        <dbReference type="ARBA" id="ARBA00022516"/>
    </source>
</evidence>
<evidence type="ECO:0000256" key="3">
    <source>
        <dbReference type="ARBA" id="ARBA00022679"/>
    </source>
</evidence>
<organism evidence="11 12">
    <name type="scientific">Cryobacterium algoritolerans</name>
    <dbReference type="NCBI Taxonomy" id="1259184"/>
    <lineage>
        <taxon>Bacteria</taxon>
        <taxon>Bacillati</taxon>
        <taxon>Actinomycetota</taxon>
        <taxon>Actinomycetes</taxon>
        <taxon>Micrococcales</taxon>
        <taxon>Microbacteriaceae</taxon>
        <taxon>Cryobacterium</taxon>
    </lineage>
</organism>
<evidence type="ECO:0000259" key="10">
    <source>
        <dbReference type="Pfam" id="PF00288"/>
    </source>
</evidence>
<dbReference type="GO" id="GO:0004496">
    <property type="term" value="F:mevalonate kinase activity"/>
    <property type="evidence" value="ECO:0007669"/>
    <property type="project" value="InterPro"/>
</dbReference>
<dbReference type="PANTHER" id="PTHR43290">
    <property type="entry name" value="MEVALONATE KINASE"/>
    <property type="match status" value="1"/>
</dbReference>
<proteinExistence type="predicted"/>
<keyword evidence="4" id="KW-0547">Nucleotide-binding</keyword>
<dbReference type="Gene3D" id="3.30.230.10">
    <property type="match status" value="1"/>
</dbReference>
<reference evidence="11 12" key="1">
    <citation type="submission" date="2019-03" db="EMBL/GenBank/DDBJ databases">
        <title>Genomics of glacier-inhabiting Cryobacterium strains.</title>
        <authorList>
            <person name="Liu Q."/>
            <person name="Xin Y.-H."/>
        </authorList>
    </citation>
    <scope>NUCLEOTIDE SEQUENCE [LARGE SCALE GENOMIC DNA]</scope>
    <source>
        <strain evidence="11 12">MDT1-3</strain>
    </source>
</reference>
<keyword evidence="3" id="KW-0808">Transferase</keyword>
<dbReference type="UniPathway" id="UPA00057">
    <property type="reaction ID" value="UER00098"/>
</dbReference>
<evidence type="ECO:0000313" key="11">
    <source>
        <dbReference type="EMBL" id="TFC20991.1"/>
    </source>
</evidence>
<sequence>MAAIHTSAPGKLFLLGEYAVLEGAPALLTAVDRRVRVKISTTDADRWLLDAPGLGVDQLALERDGALPDSLDRPTREKLRLYDAVRLTVAEAVGDEGASVKPGHRRLHRALSISIDSSALSMKGHKLGLGGSAAVAVALTAGLAQVRGLRFDSATLFAAALTAHRRAQGVLGSGGDVAAAVTGGLISYLPGARSAQAVSLASLAWPSDLTMMVVVTGKGSSTPELVGRVADYARRDASGYRTDLARLAVLSEQARPALASANNFLTLASQYFDALVTLDTHAEAGIISDRHRQLHALAARHGGVFKSSGAGGGDVGLAFARSGAPARDLAAALTRANARIVPIGFCAAGVATANIDTDVDTGTDSVRMVEDSL</sequence>
<dbReference type="InterPro" id="IPR014721">
    <property type="entry name" value="Ribsml_uS5_D2-typ_fold_subgr"/>
</dbReference>
<dbReference type="Pfam" id="PF00288">
    <property type="entry name" value="GHMP_kinases_N"/>
    <property type="match status" value="1"/>
</dbReference>
<dbReference type="GO" id="GO:0005829">
    <property type="term" value="C:cytosol"/>
    <property type="evidence" value="ECO:0007669"/>
    <property type="project" value="TreeGrafter"/>
</dbReference>
<keyword evidence="6" id="KW-0067">ATP-binding</keyword>
<dbReference type="AlphaFoldDB" id="A0A4R8WXL6"/>
<evidence type="ECO:0000256" key="5">
    <source>
        <dbReference type="ARBA" id="ARBA00022777"/>
    </source>
</evidence>
<dbReference type="Gene3D" id="3.30.70.890">
    <property type="entry name" value="GHMP kinase, C-terminal domain"/>
    <property type="match status" value="1"/>
</dbReference>
<dbReference type="PANTHER" id="PTHR43290:SF2">
    <property type="entry name" value="MEVALONATE KINASE"/>
    <property type="match status" value="1"/>
</dbReference>
<dbReference type="InterPro" id="IPR006205">
    <property type="entry name" value="Mev_gal_kin"/>
</dbReference>
<dbReference type="PRINTS" id="PR00959">
    <property type="entry name" value="MEVGALKINASE"/>
</dbReference>
<feature type="domain" description="GHMP kinase N-terminal" evidence="10">
    <location>
        <begin position="111"/>
        <end position="184"/>
    </location>
</feature>
<comment type="caution">
    <text evidence="11">The sequence shown here is derived from an EMBL/GenBank/DDBJ whole genome shotgun (WGS) entry which is preliminary data.</text>
</comment>
<keyword evidence="8" id="KW-0443">Lipid metabolism</keyword>
<keyword evidence="5" id="KW-0418">Kinase</keyword>
<dbReference type="GO" id="GO:0005524">
    <property type="term" value="F:ATP binding"/>
    <property type="evidence" value="ECO:0007669"/>
    <property type="project" value="UniProtKB-KW"/>
</dbReference>
<protein>
    <recommendedName>
        <fullName evidence="10">GHMP kinase N-terminal domain-containing protein</fullName>
    </recommendedName>
</protein>
<evidence type="ECO:0000313" key="12">
    <source>
        <dbReference type="Proteomes" id="UP000298412"/>
    </source>
</evidence>
<dbReference type="InterPro" id="IPR006204">
    <property type="entry name" value="GHMP_kinase_N_dom"/>
</dbReference>
<dbReference type="InterPro" id="IPR036554">
    <property type="entry name" value="GHMP_kinase_C_sf"/>
</dbReference>
<dbReference type="GO" id="GO:0019287">
    <property type="term" value="P:isopentenyl diphosphate biosynthetic process, mevalonate pathway"/>
    <property type="evidence" value="ECO:0007669"/>
    <property type="project" value="UniProtKB-UniPathway"/>
</dbReference>